<evidence type="ECO:0000259" key="11">
    <source>
        <dbReference type="Pfam" id="PF06418"/>
    </source>
</evidence>
<comment type="catalytic activity">
    <reaction evidence="8 9">
        <text>UTP + L-glutamine + ATP + H2O = CTP + L-glutamate + ADP + phosphate + 2 H(+)</text>
        <dbReference type="Rhea" id="RHEA:26426"/>
        <dbReference type="ChEBI" id="CHEBI:15377"/>
        <dbReference type="ChEBI" id="CHEBI:15378"/>
        <dbReference type="ChEBI" id="CHEBI:29985"/>
        <dbReference type="ChEBI" id="CHEBI:30616"/>
        <dbReference type="ChEBI" id="CHEBI:37563"/>
        <dbReference type="ChEBI" id="CHEBI:43474"/>
        <dbReference type="ChEBI" id="CHEBI:46398"/>
        <dbReference type="ChEBI" id="CHEBI:58359"/>
        <dbReference type="ChEBI" id="CHEBI:456216"/>
        <dbReference type="EC" id="6.3.4.2"/>
    </reaction>
</comment>
<evidence type="ECO:0000313" key="12">
    <source>
        <dbReference type="EMBL" id="CAD7644188.1"/>
    </source>
</evidence>
<dbReference type="FunFam" id="3.40.50.880:FF:000005">
    <property type="entry name" value="CTP synthase"/>
    <property type="match status" value="1"/>
</dbReference>
<evidence type="ECO:0000256" key="1">
    <source>
        <dbReference type="ARBA" id="ARBA00005171"/>
    </source>
</evidence>
<dbReference type="AlphaFoldDB" id="A0A7R9QFU3"/>
<dbReference type="GO" id="GO:0005524">
    <property type="term" value="F:ATP binding"/>
    <property type="evidence" value="ECO:0007669"/>
    <property type="project" value="UniProtKB-KW"/>
</dbReference>
<evidence type="ECO:0000259" key="10">
    <source>
        <dbReference type="Pfam" id="PF00117"/>
    </source>
</evidence>
<evidence type="ECO:0000256" key="8">
    <source>
        <dbReference type="ARBA" id="ARBA00047781"/>
    </source>
</evidence>
<reference evidence="12" key="1">
    <citation type="submission" date="2020-11" db="EMBL/GenBank/DDBJ databases">
        <authorList>
            <person name="Tran Van P."/>
        </authorList>
    </citation>
    <scope>NUCLEOTIDE SEQUENCE</scope>
</reference>
<dbReference type="InterPro" id="IPR027417">
    <property type="entry name" value="P-loop_NTPase"/>
</dbReference>
<keyword evidence="7 9" id="KW-0665">Pyrimidine biosynthesis</keyword>
<dbReference type="GO" id="GO:0042802">
    <property type="term" value="F:identical protein binding"/>
    <property type="evidence" value="ECO:0007669"/>
    <property type="project" value="TreeGrafter"/>
</dbReference>
<evidence type="ECO:0000256" key="2">
    <source>
        <dbReference type="ARBA" id="ARBA00007533"/>
    </source>
</evidence>
<dbReference type="PANTHER" id="PTHR11550:SF0">
    <property type="entry name" value="CTP SYNTHASE-RELATED"/>
    <property type="match status" value="1"/>
</dbReference>
<dbReference type="InterPro" id="IPR029062">
    <property type="entry name" value="Class_I_gatase-like"/>
</dbReference>
<dbReference type="GO" id="GO:0005737">
    <property type="term" value="C:cytoplasm"/>
    <property type="evidence" value="ECO:0007669"/>
    <property type="project" value="TreeGrafter"/>
</dbReference>
<evidence type="ECO:0000256" key="4">
    <source>
        <dbReference type="ARBA" id="ARBA00022741"/>
    </source>
</evidence>
<dbReference type="OrthoDB" id="1739076at2759"/>
<protein>
    <recommendedName>
        <fullName evidence="9">CTP synthase</fullName>
        <ecNumber evidence="9">6.3.4.2</ecNumber>
    </recommendedName>
    <alternativeName>
        <fullName evidence="9">UTP--ammonia ligase</fullName>
    </alternativeName>
</protein>
<dbReference type="EC" id="6.3.4.2" evidence="9"/>
<evidence type="ECO:0000256" key="5">
    <source>
        <dbReference type="ARBA" id="ARBA00022840"/>
    </source>
</evidence>
<keyword evidence="6 9" id="KW-0315">Glutamine amidotransferase</keyword>
<dbReference type="Gene3D" id="3.40.50.880">
    <property type="match status" value="1"/>
</dbReference>
<evidence type="ECO:0000256" key="7">
    <source>
        <dbReference type="ARBA" id="ARBA00022975"/>
    </source>
</evidence>
<feature type="domain" description="CTP synthase N-terminal" evidence="11">
    <location>
        <begin position="5"/>
        <end position="63"/>
    </location>
</feature>
<dbReference type="InterPro" id="IPR004468">
    <property type="entry name" value="CTP_synthase"/>
</dbReference>
<comment type="similarity">
    <text evidence="2 9">Belongs to the CTP synthase family.</text>
</comment>
<proteinExistence type="inferred from homology"/>
<dbReference type="CDD" id="cd01746">
    <property type="entry name" value="GATase1_CTP_Synthase"/>
    <property type="match status" value="1"/>
</dbReference>
<dbReference type="SUPFAM" id="SSF52540">
    <property type="entry name" value="P-loop containing nucleoside triphosphate hydrolases"/>
    <property type="match status" value="1"/>
</dbReference>
<dbReference type="GO" id="GO:0003883">
    <property type="term" value="F:CTP synthase activity"/>
    <property type="evidence" value="ECO:0007669"/>
    <property type="project" value="UniProtKB-UniRule"/>
</dbReference>
<dbReference type="GO" id="GO:0019856">
    <property type="term" value="P:pyrimidine nucleobase biosynthetic process"/>
    <property type="evidence" value="ECO:0007669"/>
    <property type="project" value="TreeGrafter"/>
</dbReference>
<dbReference type="PROSITE" id="PS51273">
    <property type="entry name" value="GATASE_TYPE_1"/>
    <property type="match status" value="1"/>
</dbReference>
<gene>
    <name evidence="12" type="ORF">OSB1V03_LOCUS19939</name>
</gene>
<evidence type="ECO:0000256" key="6">
    <source>
        <dbReference type="ARBA" id="ARBA00022962"/>
    </source>
</evidence>
<evidence type="ECO:0000256" key="3">
    <source>
        <dbReference type="ARBA" id="ARBA00022598"/>
    </source>
</evidence>
<feature type="non-terminal residue" evidence="12">
    <location>
        <position position="384"/>
    </location>
</feature>
<evidence type="ECO:0000313" key="13">
    <source>
        <dbReference type="Proteomes" id="UP000759131"/>
    </source>
</evidence>
<dbReference type="InterPro" id="IPR017926">
    <property type="entry name" value="GATASE"/>
</dbReference>
<dbReference type="GO" id="GO:0044210">
    <property type="term" value="P:'de novo' CTP biosynthetic process"/>
    <property type="evidence" value="ECO:0007669"/>
    <property type="project" value="UniProtKB-UniRule"/>
</dbReference>
<name>A0A7R9QFU3_9ACAR</name>
<dbReference type="Pfam" id="PF06418">
    <property type="entry name" value="CTP_synth_N"/>
    <property type="match status" value="1"/>
</dbReference>
<dbReference type="InterPro" id="IPR017456">
    <property type="entry name" value="CTP_synthase_N"/>
</dbReference>
<dbReference type="Pfam" id="PF00117">
    <property type="entry name" value="GATase"/>
    <property type="match status" value="1"/>
</dbReference>
<dbReference type="EMBL" id="CAJPIZ010030838">
    <property type="protein sequence ID" value="CAG2119992.1"/>
    <property type="molecule type" value="Genomic_DNA"/>
</dbReference>
<dbReference type="NCBIfam" id="NF003792">
    <property type="entry name" value="PRK05380.1"/>
    <property type="match status" value="1"/>
</dbReference>
<dbReference type="UniPathway" id="UPA00159">
    <property type="reaction ID" value="UER00277"/>
</dbReference>
<dbReference type="GO" id="GO:0097268">
    <property type="term" value="C:cytoophidium"/>
    <property type="evidence" value="ECO:0007669"/>
    <property type="project" value="TreeGrafter"/>
</dbReference>
<dbReference type="Proteomes" id="UP000759131">
    <property type="component" value="Unassembled WGS sequence"/>
</dbReference>
<comment type="pathway">
    <text evidence="1 9">Pyrimidine metabolism; CTP biosynthesis via de novo pathway; CTP from UDP: step 2/2.</text>
</comment>
<keyword evidence="3 9" id="KW-0436">Ligase</keyword>
<keyword evidence="4 9" id="KW-0547">Nucleotide-binding</keyword>
<evidence type="ECO:0000256" key="9">
    <source>
        <dbReference type="RuleBase" id="RU810713"/>
    </source>
</evidence>
<organism evidence="12">
    <name type="scientific">Medioppia subpectinata</name>
    <dbReference type="NCBI Taxonomy" id="1979941"/>
    <lineage>
        <taxon>Eukaryota</taxon>
        <taxon>Metazoa</taxon>
        <taxon>Ecdysozoa</taxon>
        <taxon>Arthropoda</taxon>
        <taxon>Chelicerata</taxon>
        <taxon>Arachnida</taxon>
        <taxon>Acari</taxon>
        <taxon>Acariformes</taxon>
        <taxon>Sarcoptiformes</taxon>
        <taxon>Oribatida</taxon>
        <taxon>Brachypylina</taxon>
        <taxon>Oppioidea</taxon>
        <taxon>Oppiidae</taxon>
        <taxon>Medioppia</taxon>
    </lineage>
</organism>
<dbReference type="EMBL" id="OC885413">
    <property type="protein sequence ID" value="CAD7644188.1"/>
    <property type="molecule type" value="Genomic_DNA"/>
</dbReference>
<feature type="domain" description="Glutamine amidotransferase" evidence="10">
    <location>
        <begin position="102"/>
        <end position="332"/>
    </location>
</feature>
<keyword evidence="13" id="KW-1185">Reference proteome</keyword>
<comment type="function">
    <text evidence="9">Catalyzes the ATP-dependent amination of UTP to CTP with either L-glutamine or ammonia as the source of nitrogen.</text>
</comment>
<dbReference type="Gene3D" id="3.40.50.300">
    <property type="entry name" value="P-loop containing nucleotide triphosphate hydrolases"/>
    <property type="match status" value="1"/>
</dbReference>
<dbReference type="InterPro" id="IPR033828">
    <property type="entry name" value="GATase1_CTP_Synthase"/>
</dbReference>
<accession>A0A7R9QFU3</accession>
<keyword evidence="5 9" id="KW-0067">ATP-binding</keyword>
<sequence>VCPQIICRSENPITDEVKEKISNFCHVDPEQVVCIHDRSSIYRVPLALEEQRLAHFFADRLQLQLPDIPARQLMWKWRQLADRHDQMTKEVTIALVGKYTRLQDSYASVIKALQHSALNIHYKLHLTVIEAESLEHQTKATDPVKYYEAWQSLCKAEGVLCPGGFGDRGVEGKILAIEWARINRKPFLGVCLGMQCAVIEFARNVLRWDGANSTEMNAECAHRVVIDMPEHHGGDMGGTMRVGRRTTIFSDKYPSILRQLYGDVASVDERHRHRYEVNPEFVEAFNEAGLRFVGQDTDGQRMEVMELAEHPYFVGVQYHPEYLSRPLKPSPPYLGLLLAACGKLQSYLNRGCRLTPREPGSDFESSDEEFSLIKENVYHKVAEN</sequence>
<dbReference type="SUPFAM" id="SSF52317">
    <property type="entry name" value="Class I glutamine amidotransferase-like"/>
    <property type="match status" value="1"/>
</dbReference>
<dbReference type="PANTHER" id="PTHR11550">
    <property type="entry name" value="CTP SYNTHASE"/>
    <property type="match status" value="1"/>
</dbReference>